<dbReference type="CDD" id="cd02152">
    <property type="entry name" value="OAT"/>
    <property type="match status" value="1"/>
</dbReference>
<dbReference type="OrthoDB" id="9804242at2"/>
<dbReference type="UniPathway" id="UPA00068">
    <property type="reaction ID" value="UER00106"/>
</dbReference>
<dbReference type="EMBL" id="FOKG01000003">
    <property type="protein sequence ID" value="SFB01325.1"/>
    <property type="molecule type" value="Genomic_DNA"/>
</dbReference>
<feature type="binding site" evidence="8">
    <location>
        <position position="257"/>
    </location>
    <ligand>
        <name>substrate</name>
    </ligand>
</feature>
<comment type="function">
    <text evidence="8">Catalyzes two activities which are involved in the cyclic version of arginine biosynthesis: the synthesis of N-acetylglutamate from glutamate and acetyl-CoA as the acetyl donor, and of ornithine by transacetylation between N(2)-acetylornithine and glutamate.</text>
</comment>
<evidence type="ECO:0000256" key="6">
    <source>
        <dbReference type="ARBA" id="ARBA00022813"/>
    </source>
</evidence>
<feature type="binding site" evidence="8">
    <location>
        <position position="385"/>
    </location>
    <ligand>
        <name>substrate</name>
    </ligand>
</feature>
<evidence type="ECO:0000256" key="4">
    <source>
        <dbReference type="ARBA" id="ARBA00022490"/>
    </source>
</evidence>
<dbReference type="NCBIfam" id="TIGR00120">
    <property type="entry name" value="ArgJ"/>
    <property type="match status" value="1"/>
</dbReference>
<proteinExistence type="inferred from homology"/>
<keyword evidence="8" id="KW-0055">Arginine biosynthesis</keyword>
<comment type="pathway">
    <text evidence="8">Amino-acid biosynthesis; L-arginine biosynthesis; N(2)-acetyl-L-ornithine from L-glutamate: step 1/4.</text>
</comment>
<protein>
    <recommendedName>
        <fullName evidence="8">Arginine biosynthesis bifunctional protein ArgJ</fullName>
    </recommendedName>
    <domain>
        <recommendedName>
            <fullName evidence="8">Glutamate N-acetyltransferase</fullName>
            <ecNumber evidence="8">2.3.1.35</ecNumber>
        </recommendedName>
        <alternativeName>
            <fullName evidence="8">Ornithine acetyltransferase</fullName>
            <shortName evidence="8">OATase</shortName>
        </alternativeName>
        <alternativeName>
            <fullName evidence="8">Ornithine transacetylase</fullName>
        </alternativeName>
    </domain>
    <domain>
        <recommendedName>
            <fullName evidence="8">Amino-acid acetyltransferase</fullName>
            <ecNumber evidence="8">2.3.1.1</ecNumber>
        </recommendedName>
        <alternativeName>
            <fullName evidence="8">N-acetylglutamate synthase</fullName>
            <shortName evidence="8">AGSase</shortName>
        </alternativeName>
    </domain>
    <component>
        <recommendedName>
            <fullName evidence="8">Arginine biosynthesis bifunctional protein ArgJ alpha chain</fullName>
        </recommendedName>
    </component>
    <component>
        <recommendedName>
            <fullName evidence="8">Arginine biosynthesis bifunctional protein ArgJ beta chain</fullName>
        </recommendedName>
    </component>
</protein>
<dbReference type="Gene3D" id="3.10.20.340">
    <property type="entry name" value="ArgJ beta chain, C-terminal domain"/>
    <property type="match status" value="1"/>
</dbReference>
<accession>A0A1I0XJW5</accession>
<dbReference type="Gene3D" id="3.60.70.12">
    <property type="entry name" value="L-amino peptidase D-ALA esterase/amidase"/>
    <property type="match status" value="1"/>
</dbReference>
<dbReference type="FunFam" id="3.10.20.340:FF:000003">
    <property type="entry name" value="Arginine biosynthesis bifunctional protein ArgJ"/>
    <property type="match status" value="1"/>
</dbReference>
<dbReference type="GO" id="GO:0005737">
    <property type="term" value="C:cytoplasm"/>
    <property type="evidence" value="ECO:0007669"/>
    <property type="project" value="UniProtKB-SubCell"/>
</dbReference>
<evidence type="ECO:0000256" key="3">
    <source>
        <dbReference type="ARBA" id="ARBA00011475"/>
    </source>
</evidence>
<dbReference type="GO" id="GO:0006526">
    <property type="term" value="P:L-arginine biosynthetic process"/>
    <property type="evidence" value="ECO:0007669"/>
    <property type="project" value="UniProtKB-UniRule"/>
</dbReference>
<evidence type="ECO:0000313" key="10">
    <source>
        <dbReference type="Proteomes" id="UP000243799"/>
    </source>
</evidence>
<dbReference type="SUPFAM" id="SSF56266">
    <property type="entry name" value="DmpA/ArgJ-like"/>
    <property type="match status" value="1"/>
</dbReference>
<dbReference type="Pfam" id="PF01960">
    <property type="entry name" value="ArgJ"/>
    <property type="match status" value="1"/>
</dbReference>
<evidence type="ECO:0000256" key="5">
    <source>
        <dbReference type="ARBA" id="ARBA00022679"/>
    </source>
</evidence>
<dbReference type="AlphaFoldDB" id="A0A1I0XJW5"/>
<dbReference type="GO" id="GO:0004042">
    <property type="term" value="F:L-glutamate N-acetyltransferase activity"/>
    <property type="evidence" value="ECO:0007669"/>
    <property type="project" value="UniProtKB-UniRule"/>
</dbReference>
<dbReference type="STRING" id="490629.SAMN05216266_103278"/>
<keyword evidence="6 8" id="KW-0068">Autocatalytic cleavage</keyword>
<name>A0A1I0XJW5_9PSEU</name>
<comment type="catalytic activity">
    <reaction evidence="8">
        <text>L-glutamate + acetyl-CoA = N-acetyl-L-glutamate + CoA + H(+)</text>
        <dbReference type="Rhea" id="RHEA:24292"/>
        <dbReference type="ChEBI" id="CHEBI:15378"/>
        <dbReference type="ChEBI" id="CHEBI:29985"/>
        <dbReference type="ChEBI" id="CHEBI:44337"/>
        <dbReference type="ChEBI" id="CHEBI:57287"/>
        <dbReference type="ChEBI" id="CHEBI:57288"/>
        <dbReference type="EC" id="2.3.1.1"/>
    </reaction>
</comment>
<feature type="binding site" evidence="8">
    <location>
        <position position="167"/>
    </location>
    <ligand>
        <name>substrate</name>
    </ligand>
</feature>
<comment type="catalytic activity">
    <reaction evidence="8">
        <text>N(2)-acetyl-L-ornithine + L-glutamate = N-acetyl-L-glutamate + L-ornithine</text>
        <dbReference type="Rhea" id="RHEA:15349"/>
        <dbReference type="ChEBI" id="CHEBI:29985"/>
        <dbReference type="ChEBI" id="CHEBI:44337"/>
        <dbReference type="ChEBI" id="CHEBI:46911"/>
        <dbReference type="ChEBI" id="CHEBI:57805"/>
        <dbReference type="EC" id="2.3.1.35"/>
    </reaction>
</comment>
<reference evidence="10" key="1">
    <citation type="submission" date="2016-10" db="EMBL/GenBank/DDBJ databases">
        <authorList>
            <person name="Varghese N."/>
            <person name="Submissions S."/>
        </authorList>
    </citation>
    <scope>NUCLEOTIDE SEQUENCE [LARGE SCALE GENOMIC DNA]</scope>
    <source>
        <strain evidence="10">CGMCC 4.3568</strain>
    </source>
</reference>
<feature type="site" description="Cleavage; by autolysis" evidence="8">
    <location>
        <begin position="177"/>
        <end position="178"/>
    </location>
</feature>
<feature type="chain" id="PRO_5023565186" description="Arginine biosynthesis bifunctional protein ArgJ alpha chain" evidence="8">
    <location>
        <begin position="1"/>
        <end position="177"/>
    </location>
</feature>
<dbReference type="PANTHER" id="PTHR23100:SF0">
    <property type="entry name" value="ARGININE BIOSYNTHESIS BIFUNCTIONAL PROTEIN ARGJ, MITOCHONDRIAL"/>
    <property type="match status" value="1"/>
</dbReference>
<feature type="site" description="Involved in the stabilization of negative charge on the oxyanion by the formation of the oxyanion hole" evidence="8">
    <location>
        <position position="109"/>
    </location>
</feature>
<comment type="pathway">
    <text evidence="8">Amino-acid biosynthesis; L-arginine biosynthesis; L-ornithine and N-acetyl-L-glutamate from L-glutamate and N(2)-acetyl-L-ornithine (cyclic): step 1/1.</text>
</comment>
<dbReference type="EC" id="2.3.1.35" evidence="8"/>
<dbReference type="GO" id="GO:0006592">
    <property type="term" value="P:ornithine biosynthetic process"/>
    <property type="evidence" value="ECO:0007669"/>
    <property type="project" value="TreeGrafter"/>
</dbReference>
<evidence type="ECO:0000256" key="8">
    <source>
        <dbReference type="HAMAP-Rule" id="MF_01106"/>
    </source>
</evidence>
<feature type="chain" id="PRO_5023565185" description="Arginine biosynthesis bifunctional protein ArgJ beta chain" evidence="8">
    <location>
        <begin position="178"/>
        <end position="385"/>
    </location>
</feature>
<dbReference type="PANTHER" id="PTHR23100">
    <property type="entry name" value="ARGININE BIOSYNTHESIS BIFUNCTIONAL PROTEIN ARGJ"/>
    <property type="match status" value="1"/>
</dbReference>
<comment type="subcellular location">
    <subcellularLocation>
        <location evidence="1 8">Cytoplasm</location>
    </subcellularLocation>
</comment>
<comment type="subunit">
    <text evidence="3 8">Heterotetramer of two alpha and two beta chains.</text>
</comment>
<feature type="active site" description="Nucleophile" evidence="8">
    <location>
        <position position="178"/>
    </location>
</feature>
<dbReference type="InterPro" id="IPR016117">
    <property type="entry name" value="ArgJ-like_dom_sf"/>
</dbReference>
<feature type="binding site" evidence="8">
    <location>
        <position position="380"/>
    </location>
    <ligand>
        <name>substrate</name>
    </ligand>
</feature>
<dbReference type="RefSeq" id="WP_091671428.1">
    <property type="nucleotide sequence ID" value="NZ_FOKG01000003.1"/>
</dbReference>
<sequence>MSCSGPRGFQVHTASAGLGDDDRADFTVIASEVPAVSCAVFTQSRFAGPSVVLSREAAAAGRARAAVVLARNANVATGKEGADHAAEVHQSVAEALGVDTDEVLIASTGVIGVKYPMPGVRAALRELRLPFAGFDFSDAAGAIMTTDTRPKVVQLTCGAATVTGIAKGVGMLEPNMATMLAFFCTDAQLGQDDLDRIFRAVVARTFNAVSIDTDTSTSDTAAVFANGLAGPVDLTEFEQVLEQAALHLVKEIASDGEGASKLIEVRVSGARDDAQAKRVGKTVVNSPLVKTAVHGSDPNWGRVAMAIGKCEDDLDIDPERTRISFGGLEVYPSEPDDAALAALVDHLGGAEVVIEIDLGIADGTFTVYGCDLTEGYVRLNSAYTT</sequence>
<dbReference type="Proteomes" id="UP000243799">
    <property type="component" value="Unassembled WGS sequence"/>
</dbReference>
<dbReference type="GO" id="GO:0004358">
    <property type="term" value="F:L-glutamate N-acetyltransferase activity, acting on acetyl-L-ornithine as donor"/>
    <property type="evidence" value="ECO:0007669"/>
    <property type="project" value="UniProtKB-UniRule"/>
</dbReference>
<gene>
    <name evidence="8" type="primary">argJ</name>
    <name evidence="9" type="ORF">SAMN05216266_103278</name>
</gene>
<keyword evidence="8" id="KW-0028">Amino-acid biosynthesis</keyword>
<feature type="site" description="Involved in the stabilization of negative charge on the oxyanion by the formation of the oxyanion hole" evidence="8">
    <location>
        <position position="108"/>
    </location>
</feature>
<evidence type="ECO:0000256" key="7">
    <source>
        <dbReference type="ARBA" id="ARBA00023315"/>
    </source>
</evidence>
<dbReference type="EC" id="2.3.1.1" evidence="8"/>
<keyword evidence="5 8" id="KW-0808">Transferase</keyword>
<dbReference type="InterPro" id="IPR002813">
    <property type="entry name" value="Arg_biosynth_ArgJ"/>
</dbReference>
<feature type="binding site" evidence="8">
    <location>
        <position position="178"/>
    </location>
    <ligand>
        <name>substrate</name>
    </ligand>
</feature>
<dbReference type="NCBIfam" id="NF003802">
    <property type="entry name" value="PRK05388.1"/>
    <property type="match status" value="1"/>
</dbReference>
<feature type="binding site" evidence="8">
    <location>
        <position position="145"/>
    </location>
    <ligand>
        <name>substrate</name>
    </ligand>
</feature>
<keyword evidence="8" id="KW-0511">Multifunctional enzyme</keyword>
<keyword evidence="10" id="KW-1185">Reference proteome</keyword>
<evidence type="ECO:0000256" key="1">
    <source>
        <dbReference type="ARBA" id="ARBA00004496"/>
    </source>
</evidence>
<evidence type="ECO:0000256" key="2">
    <source>
        <dbReference type="ARBA" id="ARBA00006774"/>
    </source>
</evidence>
<keyword evidence="4 8" id="KW-0963">Cytoplasm</keyword>
<dbReference type="HAMAP" id="MF_01106">
    <property type="entry name" value="ArgJ"/>
    <property type="match status" value="1"/>
</dbReference>
<keyword evidence="7 8" id="KW-0012">Acyltransferase</keyword>
<organism evidence="9 10">
    <name type="scientific">Amycolatopsis marina</name>
    <dbReference type="NCBI Taxonomy" id="490629"/>
    <lineage>
        <taxon>Bacteria</taxon>
        <taxon>Bacillati</taxon>
        <taxon>Actinomycetota</taxon>
        <taxon>Actinomycetes</taxon>
        <taxon>Pseudonocardiales</taxon>
        <taxon>Pseudonocardiaceae</taxon>
        <taxon>Amycolatopsis</taxon>
    </lineage>
</organism>
<dbReference type="InterPro" id="IPR042195">
    <property type="entry name" value="ArgJ_beta_C"/>
</dbReference>
<evidence type="ECO:0000313" key="9">
    <source>
        <dbReference type="EMBL" id="SFB01325.1"/>
    </source>
</evidence>
<comment type="similarity">
    <text evidence="2 8">Belongs to the ArgJ family.</text>
</comment>